<feature type="binding site" evidence="6">
    <location>
        <position position="58"/>
    </location>
    <ligand>
        <name>Fe cation</name>
        <dbReference type="ChEBI" id="CHEBI:24875"/>
    </ligand>
</feature>
<keyword evidence="5" id="KW-0560">Oxidoreductase</keyword>
<dbReference type="SUPFAM" id="SSF56762">
    <property type="entry name" value="HydB/Nqo4-like"/>
    <property type="match status" value="1"/>
</dbReference>
<evidence type="ECO:0000256" key="5">
    <source>
        <dbReference type="ARBA" id="ARBA00023002"/>
    </source>
</evidence>
<dbReference type="GO" id="GO:0016151">
    <property type="term" value="F:nickel cation binding"/>
    <property type="evidence" value="ECO:0007669"/>
    <property type="project" value="InterPro"/>
</dbReference>
<name>A0A9X1TYD8_9CORY</name>
<comment type="cofactor">
    <cofactor evidence="6">
        <name>Fe cation</name>
        <dbReference type="ChEBI" id="CHEBI:24875"/>
    </cofactor>
</comment>
<accession>A0A9X1TYD8</accession>
<feature type="binding site" evidence="6">
    <location>
        <position position="317"/>
    </location>
    <ligand>
        <name>Mg(2+)</name>
        <dbReference type="ChEBI" id="CHEBI:18420"/>
    </ligand>
</feature>
<feature type="binding site" evidence="6">
    <location>
        <position position="36"/>
    </location>
    <ligand>
        <name>Mg(2+)</name>
        <dbReference type="ChEBI" id="CHEBI:18420"/>
    </ligand>
</feature>
<keyword evidence="4 6" id="KW-0479">Metal-binding</keyword>
<dbReference type="RefSeq" id="WP_236119331.1">
    <property type="nucleotide sequence ID" value="NZ_JAKGSI010000004.1"/>
</dbReference>
<comment type="caution">
    <text evidence="7">The sequence shown here is derived from an EMBL/GenBank/DDBJ whole genome shotgun (WGS) entry which is preliminary data.</text>
</comment>
<reference evidence="7" key="1">
    <citation type="submission" date="2022-01" db="EMBL/GenBank/DDBJ databases">
        <title>Corynebacterium sp. nov isolated from isolated from the feces of the greater white-fronted geese (Anser albifrons) at Poyang Lake, PR China.</title>
        <authorList>
            <person name="Liu Q."/>
        </authorList>
    </citation>
    <scope>NUCLEOTIDE SEQUENCE</scope>
    <source>
        <strain evidence="7">JCM 32435</strain>
    </source>
</reference>
<sequence>MPTVSVGQSINPFGVDVCVEPGPRAYLDLGALPRLEPSLLGSPVAEVPTIVKRLCGICPTPHHLAGIRALESLLGGVELTPTAHAVRELLHHGSVIDTFAPRLVGVDRELAILARRTGTLLLRAAGCPGHFPDVAVVGGVRAPADSALLKEAAPLLDELTSALSAPGVSAEPLRAEPWPEGVDLNLEPGPLGTEVVVRGAPEPLRFPVEEWPERVRESRPGSADCRPDVRVGSWYYPWRTGPALSEAGAGLGAVRASCEALRGLLARAELYGDEVGVARDVAEIRPSGVGVGVVEGPRGLLAHVYEAEEGTLVGCQILTPTAQNAAWLESLLTQAVAAGAEPAALERAIRLVDPCLPCTHAPAGMMEVHIHEQSGRR</sequence>
<evidence type="ECO:0000256" key="6">
    <source>
        <dbReference type="PIRSR" id="PIRSR601501-1"/>
    </source>
</evidence>
<feature type="binding site" evidence="6">
    <location>
        <position position="58"/>
    </location>
    <ligand>
        <name>Ni(2+)</name>
        <dbReference type="ChEBI" id="CHEBI:49786"/>
    </ligand>
</feature>
<keyword evidence="8" id="KW-1185">Reference proteome</keyword>
<comment type="cofactor">
    <cofactor evidence="1 6">
        <name>Ni(2+)</name>
        <dbReference type="ChEBI" id="CHEBI:49786"/>
    </cofactor>
</comment>
<organism evidence="7 8">
    <name type="scientific">Corynebacterium uropygiale</name>
    <dbReference type="NCBI Taxonomy" id="1775911"/>
    <lineage>
        <taxon>Bacteria</taxon>
        <taxon>Bacillati</taxon>
        <taxon>Actinomycetota</taxon>
        <taxon>Actinomycetes</taxon>
        <taxon>Mycobacteriales</taxon>
        <taxon>Corynebacteriaceae</taxon>
        <taxon>Corynebacterium</taxon>
    </lineage>
</organism>
<evidence type="ECO:0000256" key="2">
    <source>
        <dbReference type="ARBA" id="ARBA00009292"/>
    </source>
</evidence>
<dbReference type="AlphaFoldDB" id="A0A9X1TYD8"/>
<evidence type="ECO:0000313" key="7">
    <source>
        <dbReference type="EMBL" id="MCF4007190.1"/>
    </source>
</evidence>
<dbReference type="Pfam" id="PF00374">
    <property type="entry name" value="NiFeSe_Hases"/>
    <property type="match status" value="1"/>
</dbReference>
<dbReference type="PANTHER" id="PTHR43600:SF2">
    <property type="entry name" value="F420-NON-REDUCING HYDROGENASE VHU SUBUNIT A"/>
    <property type="match status" value="1"/>
</dbReference>
<comment type="similarity">
    <text evidence="2">Belongs to the [NiFe]/[NiFeSe] hydrogenase large subunit family.</text>
</comment>
<evidence type="ECO:0000256" key="4">
    <source>
        <dbReference type="ARBA" id="ARBA00022723"/>
    </source>
</evidence>
<keyword evidence="6" id="KW-0408">Iron</keyword>
<gene>
    <name evidence="7" type="ORF">L1O03_08390</name>
</gene>
<protein>
    <submittedName>
        <fullName evidence="7">Nickel-dependent hydrogenase large subunit</fullName>
    </submittedName>
</protein>
<dbReference type="Gene3D" id="1.10.645.10">
    <property type="entry name" value="Cytochrome-c3 Hydrogenase, chain B"/>
    <property type="match status" value="2"/>
</dbReference>
<dbReference type="Proteomes" id="UP001139336">
    <property type="component" value="Unassembled WGS sequence"/>
</dbReference>
<dbReference type="GO" id="GO:0016491">
    <property type="term" value="F:oxidoreductase activity"/>
    <property type="evidence" value="ECO:0007669"/>
    <property type="project" value="UniProtKB-KW"/>
</dbReference>
<proteinExistence type="inferred from homology"/>
<dbReference type="InterPro" id="IPR001501">
    <property type="entry name" value="Ni-dep_hyd_lsu"/>
</dbReference>
<evidence type="ECO:0000256" key="1">
    <source>
        <dbReference type="ARBA" id="ARBA00001967"/>
    </source>
</evidence>
<keyword evidence="6" id="KW-0460">Magnesium</keyword>
<feature type="binding site" evidence="6">
    <location>
        <position position="358"/>
    </location>
    <ligand>
        <name>Fe cation</name>
        <dbReference type="ChEBI" id="CHEBI:24875"/>
    </ligand>
</feature>
<dbReference type="InterPro" id="IPR029014">
    <property type="entry name" value="NiFe-Hase_large"/>
</dbReference>
<feature type="binding site" evidence="6">
    <location>
        <position position="55"/>
    </location>
    <ligand>
        <name>Ni(2+)</name>
        <dbReference type="ChEBI" id="CHEBI:49786"/>
    </ligand>
</feature>
<evidence type="ECO:0000256" key="3">
    <source>
        <dbReference type="ARBA" id="ARBA00022596"/>
    </source>
</evidence>
<keyword evidence="3 6" id="KW-0533">Nickel</keyword>
<feature type="binding site" evidence="6">
    <location>
        <position position="355"/>
    </location>
    <ligand>
        <name>Ni(2+)</name>
        <dbReference type="ChEBI" id="CHEBI:49786"/>
    </ligand>
</feature>
<evidence type="ECO:0000313" key="8">
    <source>
        <dbReference type="Proteomes" id="UP001139336"/>
    </source>
</evidence>
<dbReference type="PANTHER" id="PTHR43600">
    <property type="entry name" value="COENZYME F420 HYDROGENASE, SUBUNIT ALPHA"/>
    <property type="match status" value="1"/>
</dbReference>
<dbReference type="EMBL" id="JAKGSI010000004">
    <property type="protein sequence ID" value="MCF4007190.1"/>
    <property type="molecule type" value="Genomic_DNA"/>
</dbReference>